<gene>
    <name evidence="15" type="ORF">APICC_09598</name>
</gene>
<keyword evidence="8" id="KW-0378">Hydrolase</keyword>
<dbReference type="GO" id="GO:0050482">
    <property type="term" value="P:arachidonate secretion"/>
    <property type="evidence" value="ECO:0007669"/>
    <property type="project" value="InterPro"/>
</dbReference>
<accession>A0A2A3ENE0</accession>
<dbReference type="Pfam" id="PF05826">
    <property type="entry name" value="Phospholip_A2_2"/>
    <property type="match status" value="1"/>
</dbReference>
<protein>
    <recommendedName>
        <fullName evidence="5">Phospholipase A2</fullName>
        <ecNumber evidence="4">3.1.1.4</ecNumber>
    </recommendedName>
    <alternativeName>
        <fullName evidence="13">Phosphatidylcholine 2-acylhydrolase</fullName>
    </alternativeName>
</protein>
<evidence type="ECO:0000256" key="8">
    <source>
        <dbReference type="ARBA" id="ARBA00022801"/>
    </source>
</evidence>
<dbReference type="InterPro" id="IPR033113">
    <property type="entry name" value="PLA2_histidine"/>
</dbReference>
<evidence type="ECO:0000256" key="10">
    <source>
        <dbReference type="ARBA" id="ARBA00022963"/>
    </source>
</evidence>
<evidence type="ECO:0000256" key="12">
    <source>
        <dbReference type="ARBA" id="ARBA00023157"/>
    </source>
</evidence>
<keyword evidence="12" id="KW-1015">Disulfide bond</keyword>
<comment type="cofactor">
    <cofactor evidence="1">
        <name>Ca(2+)</name>
        <dbReference type="ChEBI" id="CHEBI:29108"/>
    </cofactor>
</comment>
<comment type="similarity">
    <text evidence="3">Belongs to the phospholipase A2 family. Group III subfamily.</text>
</comment>
<dbReference type="FunFam" id="1.20.90.10:FF:000002">
    <property type="entry name" value="Phospholipase A2 group III"/>
    <property type="match status" value="1"/>
</dbReference>
<proteinExistence type="inferred from homology"/>
<feature type="domain" description="Phospholipase A2-like central" evidence="14">
    <location>
        <begin position="406"/>
        <end position="500"/>
    </location>
</feature>
<dbReference type="Gene3D" id="1.20.90.10">
    <property type="entry name" value="Phospholipase A2 domain"/>
    <property type="match status" value="1"/>
</dbReference>
<dbReference type="InterPro" id="IPR016090">
    <property type="entry name" value="PLA2-like_dom"/>
</dbReference>
<dbReference type="OrthoDB" id="6501032at2759"/>
<dbReference type="GO" id="GO:0046872">
    <property type="term" value="F:metal ion binding"/>
    <property type="evidence" value="ECO:0007669"/>
    <property type="project" value="UniProtKB-KW"/>
</dbReference>
<dbReference type="GO" id="GO:0006644">
    <property type="term" value="P:phospholipid metabolic process"/>
    <property type="evidence" value="ECO:0007669"/>
    <property type="project" value="InterPro"/>
</dbReference>
<keyword evidence="6" id="KW-0964">Secreted</keyword>
<dbReference type="CDD" id="cd04704">
    <property type="entry name" value="PLA2_bee_venom_like"/>
    <property type="match status" value="1"/>
</dbReference>
<evidence type="ECO:0000256" key="5">
    <source>
        <dbReference type="ARBA" id="ARBA00021721"/>
    </source>
</evidence>
<dbReference type="EC" id="3.1.1.4" evidence="4"/>
<keyword evidence="9" id="KW-0106">Calcium</keyword>
<dbReference type="InterPro" id="IPR036444">
    <property type="entry name" value="PLipase_A2_dom_sf"/>
</dbReference>
<evidence type="ECO:0000256" key="9">
    <source>
        <dbReference type="ARBA" id="ARBA00022837"/>
    </source>
</evidence>
<evidence type="ECO:0000313" key="15">
    <source>
        <dbReference type="EMBL" id="PBC32561.1"/>
    </source>
</evidence>
<keyword evidence="10" id="KW-0442">Lipid degradation</keyword>
<dbReference type="SUPFAM" id="SSF48619">
    <property type="entry name" value="Phospholipase A2, PLA2"/>
    <property type="match status" value="1"/>
</dbReference>
<sequence length="522" mass="58542">MPGGELLRSNLEEVIRASDPLAAWHVSETPCGLIAAFTCEADAEKLLQRGDLARVFEGPVQVARFSAKDSRYRQAVLLRDVPWAIPLQDINSALMKQGIATGSVERWRQYIRVEVLDAGHYELLLRQGLDFFGAARFSAIPERWWRGGTGSTGGPLQAGPGIVSNFLETSNFQTGDGVLQCYRCQGFWHMAANCRHLPRCVRCGEPHSVEFCPRPRNNPICCHCSGPHHAGYRQCPVRQQLSNATPISITLSTTRIGNQYPMNAASKTNASAHEQQPLNIQQPIFFKNTFKGLNGISKANMIDRNEIRAVYYHDQTVAVVDLGINNELHNCNLIEVYEKNEANEVLRNLSSIVIPQLVSFSQMTKLIQQCELLDKMQHERLSTTISNSVNKDNHGMSNVLSLLSGILPGTKWCGAGDIAENYHDLGQEVQIDRCCRSHDLCPVKIRAQQTRYNLTNYSVYTKSHCVCDEALYRCLKATTHPTAHIMGRIYFNIIKIPCIEDVPEKNTSIELGRQFIPVKMNY</sequence>
<dbReference type="AlphaFoldDB" id="A0A2A3ENE0"/>
<evidence type="ECO:0000256" key="6">
    <source>
        <dbReference type="ARBA" id="ARBA00022525"/>
    </source>
</evidence>
<reference evidence="15 16" key="1">
    <citation type="submission" date="2014-07" db="EMBL/GenBank/DDBJ databases">
        <title>Genomic and transcriptomic analysis on Apis cerana provide comprehensive insights into honey bee biology.</title>
        <authorList>
            <person name="Diao Q."/>
            <person name="Sun L."/>
            <person name="Zheng H."/>
            <person name="Zheng H."/>
            <person name="Xu S."/>
            <person name="Wang S."/>
            <person name="Zeng Z."/>
            <person name="Hu F."/>
            <person name="Su S."/>
            <person name="Wu J."/>
        </authorList>
    </citation>
    <scope>NUCLEOTIDE SEQUENCE [LARGE SCALE GENOMIC DNA]</scope>
    <source>
        <tissue evidence="15">Pupae without intestine</tissue>
    </source>
</reference>
<dbReference type="PROSITE" id="PS00118">
    <property type="entry name" value="PA2_HIS"/>
    <property type="match status" value="1"/>
</dbReference>
<dbReference type="GO" id="GO:0005576">
    <property type="term" value="C:extracellular region"/>
    <property type="evidence" value="ECO:0007669"/>
    <property type="project" value="UniProtKB-SubCell"/>
</dbReference>
<evidence type="ECO:0000256" key="11">
    <source>
        <dbReference type="ARBA" id="ARBA00023098"/>
    </source>
</evidence>
<evidence type="ECO:0000256" key="13">
    <source>
        <dbReference type="ARBA" id="ARBA00029903"/>
    </source>
</evidence>
<comment type="subcellular location">
    <subcellularLocation>
        <location evidence="2">Secreted</location>
    </subcellularLocation>
</comment>
<evidence type="ECO:0000256" key="3">
    <source>
        <dbReference type="ARBA" id="ARBA00009659"/>
    </source>
</evidence>
<dbReference type="PANTHER" id="PTHR12253">
    <property type="entry name" value="RH14732P"/>
    <property type="match status" value="1"/>
</dbReference>
<evidence type="ECO:0000256" key="7">
    <source>
        <dbReference type="ARBA" id="ARBA00022723"/>
    </source>
</evidence>
<evidence type="ECO:0000256" key="1">
    <source>
        <dbReference type="ARBA" id="ARBA00001913"/>
    </source>
</evidence>
<dbReference type="EMBL" id="KZ288215">
    <property type="protein sequence ID" value="PBC32561.1"/>
    <property type="molecule type" value="Genomic_DNA"/>
</dbReference>
<name>A0A2A3ENE0_APICC</name>
<evidence type="ECO:0000256" key="2">
    <source>
        <dbReference type="ARBA" id="ARBA00004613"/>
    </source>
</evidence>
<keyword evidence="7" id="KW-0479">Metal-binding</keyword>
<keyword evidence="11" id="KW-0443">Lipid metabolism</keyword>
<organism evidence="15 16">
    <name type="scientific">Apis cerana cerana</name>
    <name type="common">Oriental honeybee</name>
    <dbReference type="NCBI Taxonomy" id="94128"/>
    <lineage>
        <taxon>Eukaryota</taxon>
        <taxon>Metazoa</taxon>
        <taxon>Ecdysozoa</taxon>
        <taxon>Arthropoda</taxon>
        <taxon>Hexapoda</taxon>
        <taxon>Insecta</taxon>
        <taxon>Pterygota</taxon>
        <taxon>Neoptera</taxon>
        <taxon>Endopterygota</taxon>
        <taxon>Hymenoptera</taxon>
        <taxon>Apocrita</taxon>
        <taxon>Aculeata</taxon>
        <taxon>Apoidea</taxon>
        <taxon>Anthophila</taxon>
        <taxon>Apidae</taxon>
        <taxon>Apis</taxon>
    </lineage>
</organism>
<dbReference type="GO" id="GO:0004623">
    <property type="term" value="F:phospholipase A2 activity"/>
    <property type="evidence" value="ECO:0007669"/>
    <property type="project" value="UniProtKB-EC"/>
</dbReference>
<evidence type="ECO:0000313" key="16">
    <source>
        <dbReference type="Proteomes" id="UP000242457"/>
    </source>
</evidence>
<keyword evidence="16" id="KW-1185">Reference proteome</keyword>
<dbReference type="GO" id="GO:0016042">
    <property type="term" value="P:lipid catabolic process"/>
    <property type="evidence" value="ECO:0007669"/>
    <property type="project" value="UniProtKB-KW"/>
</dbReference>
<dbReference type="Proteomes" id="UP000242457">
    <property type="component" value="Unassembled WGS sequence"/>
</dbReference>
<evidence type="ECO:0000256" key="4">
    <source>
        <dbReference type="ARBA" id="ARBA00013278"/>
    </source>
</evidence>
<evidence type="ECO:0000259" key="14">
    <source>
        <dbReference type="Pfam" id="PF05826"/>
    </source>
</evidence>